<evidence type="ECO:0000313" key="4">
    <source>
        <dbReference type="Proteomes" id="UP001162001"/>
    </source>
</evidence>
<evidence type="ECO:0000313" key="3">
    <source>
        <dbReference type="EMBL" id="QKF94131.1"/>
    </source>
</evidence>
<gene>
    <name evidence="3" type="ORF">Fadolivirus_1_673</name>
</gene>
<dbReference type="EMBL" id="MT418680">
    <property type="protein sequence ID" value="QKF94131.1"/>
    <property type="molecule type" value="Genomic_DNA"/>
</dbReference>
<dbReference type="PANTHER" id="PTHR13049:SF2">
    <property type="entry name" value="COILED-COIL DOMAIN-CONTAINING PROTEIN 25"/>
    <property type="match status" value="1"/>
</dbReference>
<sequence length="110" mass="12736">MVKEDNTFENNLIRIGQNAEENDQIISEAKQTDLWFHLANLPSCHIIMSCSNEFPVTKQMITYCCQLTKENTKYRDLPKVKVNYTIIKNVKKTEVKGKVILKGKLNEMTV</sequence>
<protein>
    <submittedName>
        <fullName evidence="3">DUF814 protein</fullName>
    </submittedName>
</protein>
<reference evidence="3 4" key="1">
    <citation type="submission" date="2020-04" db="EMBL/GenBank/DDBJ databases">
        <title>Advantages and limits of metagenomic assembly and binning of a giant virus.</title>
        <authorList>
            <person name="Schulz F."/>
            <person name="Andreani J."/>
            <person name="Francis R."/>
            <person name="Boudjemaa H."/>
            <person name="Bou Khalil J.Y."/>
            <person name="Lee J."/>
            <person name="La Scola B."/>
            <person name="Woyke T."/>
        </authorList>
    </citation>
    <scope>NUCLEOTIDE SEQUENCE [LARGE SCALE GENOMIC DNA]</scope>
    <source>
        <strain evidence="3 4">FV1/VV64</strain>
    </source>
</reference>
<dbReference type="Proteomes" id="UP001162001">
    <property type="component" value="Segment"/>
</dbReference>
<dbReference type="InterPro" id="IPR039730">
    <property type="entry name" value="Jlp2/Ccd25"/>
</dbReference>
<evidence type="ECO:0000259" key="2">
    <source>
        <dbReference type="Pfam" id="PF05670"/>
    </source>
</evidence>
<name>A0A7D3UUG3_9VIRU</name>
<proteinExistence type="inferred from homology"/>
<comment type="similarity">
    <text evidence="1">Belongs to the CCDC25 family.</text>
</comment>
<dbReference type="PANTHER" id="PTHR13049">
    <property type="entry name" value="DUF814-RELATED"/>
    <property type="match status" value="1"/>
</dbReference>
<organism evidence="3 4">
    <name type="scientific">Fadolivirus FV1/VV64</name>
    <dbReference type="NCBI Taxonomy" id="3070911"/>
    <lineage>
        <taxon>Viruses</taxon>
        <taxon>Varidnaviria</taxon>
        <taxon>Bamfordvirae</taxon>
        <taxon>Nucleocytoviricota</taxon>
        <taxon>Megaviricetes</taxon>
        <taxon>Imitervirales</taxon>
        <taxon>Mimiviridae</taxon>
        <taxon>Klosneuvirinae</taxon>
        <taxon>Fadolivirus</taxon>
        <taxon>Fadolivirus algeromassiliense</taxon>
    </lineage>
</organism>
<dbReference type="InterPro" id="IPR008532">
    <property type="entry name" value="NFACT_RNA-bd"/>
</dbReference>
<feature type="domain" description="NFACT RNA-binding" evidence="2">
    <location>
        <begin position="7"/>
        <end position="105"/>
    </location>
</feature>
<dbReference type="Pfam" id="PF05670">
    <property type="entry name" value="NFACT-R_1"/>
    <property type="match status" value="1"/>
</dbReference>
<evidence type="ECO:0000256" key="1">
    <source>
        <dbReference type="ARBA" id="ARBA00008998"/>
    </source>
</evidence>
<accession>A0A7D3UUG3</accession>
<keyword evidence="4" id="KW-1185">Reference proteome</keyword>